<comment type="similarity">
    <text evidence="2 6">Belongs to the nematode receptor-like protein srg family.</text>
</comment>
<feature type="transmembrane region" description="Helical" evidence="6">
    <location>
        <begin position="181"/>
        <end position="210"/>
    </location>
</feature>
<feature type="transmembrane region" description="Helical" evidence="6">
    <location>
        <begin position="40"/>
        <end position="58"/>
    </location>
</feature>
<evidence type="ECO:0000256" key="4">
    <source>
        <dbReference type="ARBA" id="ARBA00022989"/>
    </source>
</evidence>
<dbReference type="EMBL" id="JAUCMV010000001">
    <property type="protein sequence ID" value="KAK0422997.1"/>
    <property type="molecule type" value="Genomic_DNA"/>
</dbReference>
<dbReference type="Gene3D" id="1.20.1070.10">
    <property type="entry name" value="Rhodopsin 7-helix transmembrane proteins"/>
    <property type="match status" value="1"/>
</dbReference>
<dbReference type="PANTHER" id="PTHR31627">
    <property type="entry name" value="SERPENTINE RECEPTOR CLASS GAMMA-RELATED"/>
    <property type="match status" value="1"/>
</dbReference>
<gene>
    <name evidence="7" type="ORF">QR680_007915</name>
</gene>
<dbReference type="InterPro" id="IPR000609">
    <property type="entry name" value="7TM_GPCR_serpentine_rcpt_Srg"/>
</dbReference>
<name>A0AA39IH24_9BILA</name>
<evidence type="ECO:0000256" key="6">
    <source>
        <dbReference type="RuleBase" id="RU280813"/>
    </source>
</evidence>
<dbReference type="GO" id="GO:0016020">
    <property type="term" value="C:membrane"/>
    <property type="evidence" value="ECO:0007669"/>
    <property type="project" value="UniProtKB-SubCell"/>
</dbReference>
<proteinExistence type="inferred from homology"/>
<feature type="transmembrane region" description="Helical" evidence="6">
    <location>
        <begin position="6"/>
        <end position="28"/>
    </location>
</feature>
<keyword evidence="4 6" id="KW-1133">Transmembrane helix</keyword>
<keyword evidence="3 6" id="KW-0812">Transmembrane</keyword>
<dbReference type="AlphaFoldDB" id="A0AA39IH24"/>
<keyword evidence="8" id="KW-1185">Reference proteome</keyword>
<reference evidence="7" key="1">
    <citation type="submission" date="2023-06" db="EMBL/GenBank/DDBJ databases">
        <title>Genomic analysis of the entomopathogenic nematode Steinernema hermaphroditum.</title>
        <authorList>
            <person name="Schwarz E.M."/>
            <person name="Heppert J.K."/>
            <person name="Baniya A."/>
            <person name="Schwartz H.T."/>
            <person name="Tan C.-H."/>
            <person name="Antoshechkin I."/>
            <person name="Sternberg P.W."/>
            <person name="Goodrich-Blair H."/>
            <person name="Dillman A.R."/>
        </authorList>
    </citation>
    <scope>NUCLEOTIDE SEQUENCE</scope>
    <source>
        <strain evidence="7">PS9179</strain>
        <tissue evidence="7">Whole animal</tissue>
    </source>
</reference>
<evidence type="ECO:0000256" key="1">
    <source>
        <dbReference type="ARBA" id="ARBA00004141"/>
    </source>
</evidence>
<evidence type="ECO:0000313" key="7">
    <source>
        <dbReference type="EMBL" id="KAK0422997.1"/>
    </source>
</evidence>
<evidence type="ECO:0000256" key="5">
    <source>
        <dbReference type="ARBA" id="ARBA00023136"/>
    </source>
</evidence>
<sequence>MIPLHTEVIYLAVGIPSLIFYVIVIISLLQRSRKEGTAVAFYRIFAVVCILDCTSYIVNTTNFRLPMCPALSFLYVHFKPSAITVILNVAQYFCWFAQLFGQCLITLNRFTAVAFPARHIMLWQKYSFRAICGMLLFGFACSWQLLLTTVHFERHEIAGTEQFYYTFYTDDADILIANNPLYYTTILVSIMSVIASLFQITLHTLIFLLIRRRRTNQETSPHQLPKTELNLLLLSLAMFLISLTYGIYQITVSVLLCLGHEDTATALLDYYLVCADLNNLSPPYLLCAVSGTARKTVTRMLCCVIKGRQVKVKPMASTQQELENTTRGAHKN</sequence>
<dbReference type="InterPro" id="IPR051119">
    <property type="entry name" value="Nematode_SR-like"/>
</dbReference>
<organism evidence="7 8">
    <name type="scientific">Steinernema hermaphroditum</name>
    <dbReference type="NCBI Taxonomy" id="289476"/>
    <lineage>
        <taxon>Eukaryota</taxon>
        <taxon>Metazoa</taxon>
        <taxon>Ecdysozoa</taxon>
        <taxon>Nematoda</taxon>
        <taxon>Chromadorea</taxon>
        <taxon>Rhabditida</taxon>
        <taxon>Tylenchina</taxon>
        <taxon>Panagrolaimomorpha</taxon>
        <taxon>Strongyloidoidea</taxon>
        <taxon>Steinernematidae</taxon>
        <taxon>Steinernema</taxon>
    </lineage>
</organism>
<comment type="caution">
    <text evidence="6">Lacks conserved residue(s) required for the propagation of feature annotation.</text>
</comment>
<accession>A0AA39IH24</accession>
<comment type="caution">
    <text evidence="7">The sequence shown here is derived from an EMBL/GenBank/DDBJ whole genome shotgun (WGS) entry which is preliminary data.</text>
</comment>
<dbReference type="SUPFAM" id="SSF81321">
    <property type="entry name" value="Family A G protein-coupled receptor-like"/>
    <property type="match status" value="1"/>
</dbReference>
<dbReference type="GO" id="GO:0007606">
    <property type="term" value="P:sensory perception of chemical stimulus"/>
    <property type="evidence" value="ECO:0007669"/>
    <property type="project" value="UniProtKB-UniRule"/>
</dbReference>
<keyword evidence="5 6" id="KW-0472">Membrane</keyword>
<dbReference type="Pfam" id="PF02118">
    <property type="entry name" value="Srg"/>
    <property type="match status" value="1"/>
</dbReference>
<feature type="transmembrane region" description="Helical" evidence="6">
    <location>
        <begin position="231"/>
        <end position="248"/>
    </location>
</feature>
<comment type="subcellular location">
    <subcellularLocation>
        <location evidence="1">Membrane</location>
        <topology evidence="1">Multi-pass membrane protein</topology>
    </subcellularLocation>
</comment>
<evidence type="ECO:0000256" key="2">
    <source>
        <dbReference type="ARBA" id="ARBA00005692"/>
    </source>
</evidence>
<evidence type="ECO:0000313" key="8">
    <source>
        <dbReference type="Proteomes" id="UP001175271"/>
    </source>
</evidence>
<protein>
    <recommendedName>
        <fullName evidence="6">Serpentine receptor class gamma</fullName>
    </recommendedName>
</protein>
<dbReference type="GO" id="GO:0004888">
    <property type="term" value="F:transmembrane signaling receptor activity"/>
    <property type="evidence" value="ECO:0007669"/>
    <property type="project" value="InterPro"/>
</dbReference>
<feature type="transmembrane region" description="Helical" evidence="6">
    <location>
        <begin position="78"/>
        <end position="105"/>
    </location>
</feature>
<dbReference type="PANTHER" id="PTHR31627:SF42">
    <property type="entry name" value="G_PROTEIN_RECEP_F1_2 DOMAIN-CONTAINING PROTEIN-RELATED"/>
    <property type="match status" value="1"/>
</dbReference>
<dbReference type="Proteomes" id="UP001175271">
    <property type="component" value="Unassembled WGS sequence"/>
</dbReference>
<feature type="transmembrane region" description="Helical" evidence="6">
    <location>
        <begin position="126"/>
        <end position="146"/>
    </location>
</feature>
<evidence type="ECO:0000256" key="3">
    <source>
        <dbReference type="ARBA" id="ARBA00022692"/>
    </source>
</evidence>